<dbReference type="RefSeq" id="WP_243920103.1">
    <property type="nucleotide sequence ID" value="NZ_JALHLG010000009.1"/>
</dbReference>
<dbReference type="CDD" id="cd16913">
    <property type="entry name" value="YkuD_like"/>
    <property type="match status" value="1"/>
</dbReference>
<accession>A0ABT0BQS5</accession>
<feature type="chain" id="PRO_5047055709" evidence="1">
    <location>
        <begin position="24"/>
        <end position="215"/>
    </location>
</feature>
<dbReference type="EMBL" id="JALHLG010000009">
    <property type="protein sequence ID" value="MCJ2187019.1"/>
    <property type="molecule type" value="Genomic_DNA"/>
</dbReference>
<name>A0ABT0BQS5_9SPHN</name>
<keyword evidence="3" id="KW-1185">Reference proteome</keyword>
<dbReference type="PANTHER" id="PTHR38477">
    <property type="entry name" value="HYPOTHETICAL EXPORTED PROTEIN"/>
    <property type="match status" value="1"/>
</dbReference>
<dbReference type="Proteomes" id="UP001202281">
    <property type="component" value="Unassembled WGS sequence"/>
</dbReference>
<feature type="signal peptide" evidence="1">
    <location>
        <begin position="1"/>
        <end position="23"/>
    </location>
</feature>
<sequence length="215" mass="22642">MELSRRLFVGGALAALASGPASAAVAGSHSKAIKALVPAVPKAANRPPLLTKALAALDAHGSRVGSRERVGLVDFAEHSSKKRFQIVDVANGRIVGSYLVAHGRGSDPRHTGWVERLSNRPGSNASSAGSFVIANRYYGKHGASRRLMGLDPQNNLALERAIVIHGAAYVNRSLIHSQGQIGRSLGCFSVERSQIAGVLEHLDEGCLLYASPPRA</sequence>
<comment type="caution">
    <text evidence="2">The sequence shown here is derived from an EMBL/GenBank/DDBJ whole genome shotgun (WGS) entry which is preliminary data.</text>
</comment>
<organism evidence="2 3">
    <name type="scientific">Novosphingobium beihaiensis</name>
    <dbReference type="NCBI Taxonomy" id="2930389"/>
    <lineage>
        <taxon>Bacteria</taxon>
        <taxon>Pseudomonadati</taxon>
        <taxon>Pseudomonadota</taxon>
        <taxon>Alphaproteobacteria</taxon>
        <taxon>Sphingomonadales</taxon>
        <taxon>Sphingomonadaceae</taxon>
        <taxon>Novosphingobium</taxon>
    </lineage>
</organism>
<dbReference type="InterPro" id="IPR005490">
    <property type="entry name" value="LD_TPept_cat_dom"/>
</dbReference>
<protein>
    <submittedName>
        <fullName evidence="2">Murein L,D-transpeptidase catalytic domain family protein</fullName>
    </submittedName>
</protein>
<evidence type="ECO:0000313" key="3">
    <source>
        <dbReference type="Proteomes" id="UP001202281"/>
    </source>
</evidence>
<dbReference type="InterPro" id="IPR006311">
    <property type="entry name" value="TAT_signal"/>
</dbReference>
<dbReference type="PROSITE" id="PS51318">
    <property type="entry name" value="TAT"/>
    <property type="match status" value="1"/>
</dbReference>
<evidence type="ECO:0000313" key="2">
    <source>
        <dbReference type="EMBL" id="MCJ2187019.1"/>
    </source>
</evidence>
<evidence type="ECO:0000256" key="1">
    <source>
        <dbReference type="SAM" id="SignalP"/>
    </source>
</evidence>
<dbReference type="Pfam" id="PF13645">
    <property type="entry name" value="YkuD_2"/>
    <property type="match status" value="1"/>
</dbReference>
<reference evidence="2 3" key="1">
    <citation type="submission" date="2022-04" db="EMBL/GenBank/DDBJ databases">
        <title>Identification of a novel bacterium isolated from mangrove sediments.</title>
        <authorList>
            <person name="Pan X."/>
        </authorList>
    </citation>
    <scope>NUCLEOTIDE SEQUENCE [LARGE SCALE GENOMIC DNA]</scope>
    <source>
        <strain evidence="2 3">B2638</strain>
    </source>
</reference>
<keyword evidence="1" id="KW-0732">Signal</keyword>
<dbReference type="PANTHER" id="PTHR38477:SF1">
    <property type="entry name" value="MUREIN L,D-TRANSPEPTIDASE CATALYTIC DOMAIN FAMILY PROTEIN"/>
    <property type="match status" value="1"/>
</dbReference>
<proteinExistence type="predicted"/>
<gene>
    <name evidence="2" type="ORF">MTR66_09355</name>
</gene>
<dbReference type="InterPro" id="IPR032676">
    <property type="entry name" value="YkuD_2"/>
</dbReference>